<accession>A0A507R0R9</accession>
<keyword evidence="5" id="KW-0687">Ribonucleoprotein</keyword>
<reference evidence="9 10" key="1">
    <citation type="submission" date="2019-06" db="EMBL/GenBank/DDBJ databases">
        <title>Wine fermentation using esterase from Monascus purpureus.</title>
        <authorList>
            <person name="Geng C."/>
            <person name="Zhang Y."/>
        </authorList>
    </citation>
    <scope>NUCLEOTIDE SEQUENCE [LARGE SCALE GENOMIC DNA]</scope>
    <source>
        <strain evidence="9">HQ1</strain>
    </source>
</reference>
<evidence type="ECO:0000256" key="7">
    <source>
        <dbReference type="ARBA" id="ARBA00035179"/>
    </source>
</evidence>
<dbReference type="InterPro" id="IPR013870">
    <property type="entry name" value="Ribosomal_mL54"/>
</dbReference>
<gene>
    <name evidence="9" type="ORF">MPDQ_005204</name>
</gene>
<evidence type="ECO:0000313" key="9">
    <source>
        <dbReference type="EMBL" id="TQB74005.1"/>
    </source>
</evidence>
<dbReference type="GO" id="GO:0003735">
    <property type="term" value="F:structural constituent of ribosome"/>
    <property type="evidence" value="ECO:0007669"/>
    <property type="project" value="TreeGrafter"/>
</dbReference>
<protein>
    <recommendedName>
        <fullName evidence="7">Large ribosomal subunit protein mL54</fullName>
    </recommendedName>
</protein>
<evidence type="ECO:0000256" key="1">
    <source>
        <dbReference type="ARBA" id="ARBA00004173"/>
    </source>
</evidence>
<dbReference type="Pfam" id="PF08561">
    <property type="entry name" value="Ribosomal_L37"/>
    <property type="match status" value="1"/>
</dbReference>
<evidence type="ECO:0000256" key="4">
    <source>
        <dbReference type="ARBA" id="ARBA00023128"/>
    </source>
</evidence>
<evidence type="ECO:0000256" key="8">
    <source>
        <dbReference type="SAM" id="MobiDB-lite"/>
    </source>
</evidence>
<comment type="similarity">
    <text evidence="6">Belongs to the mitochondrion-specific ribosomal protein mL54 family.</text>
</comment>
<keyword evidence="3" id="KW-0689">Ribosomal protein</keyword>
<dbReference type="PANTHER" id="PTHR28595">
    <property type="entry name" value="39S RIBOSOMAL PROTEIN L54, MITOCHONDRIAL"/>
    <property type="match status" value="1"/>
</dbReference>
<evidence type="ECO:0000256" key="6">
    <source>
        <dbReference type="ARBA" id="ARBA00033752"/>
    </source>
</evidence>
<keyword evidence="10" id="KW-1185">Reference proteome</keyword>
<name>A0A507R0R9_MONPU</name>
<dbReference type="EMBL" id="VIFY01000036">
    <property type="protein sequence ID" value="TQB74005.1"/>
    <property type="molecule type" value="Genomic_DNA"/>
</dbReference>
<evidence type="ECO:0000256" key="3">
    <source>
        <dbReference type="ARBA" id="ARBA00022980"/>
    </source>
</evidence>
<dbReference type="PANTHER" id="PTHR28595:SF1">
    <property type="entry name" value="LARGE RIBOSOMAL SUBUNIT PROTEIN ML54"/>
    <property type="match status" value="1"/>
</dbReference>
<feature type="region of interest" description="Disordered" evidence="8">
    <location>
        <begin position="42"/>
        <end position="88"/>
    </location>
</feature>
<keyword evidence="2" id="KW-0809">Transit peptide</keyword>
<feature type="compositionally biased region" description="Polar residues" evidence="8">
    <location>
        <begin position="67"/>
        <end position="81"/>
    </location>
</feature>
<organism evidence="9 10">
    <name type="scientific">Monascus purpureus</name>
    <name type="common">Red mold</name>
    <name type="synonym">Monascus anka</name>
    <dbReference type="NCBI Taxonomy" id="5098"/>
    <lineage>
        <taxon>Eukaryota</taxon>
        <taxon>Fungi</taxon>
        <taxon>Dikarya</taxon>
        <taxon>Ascomycota</taxon>
        <taxon>Pezizomycotina</taxon>
        <taxon>Eurotiomycetes</taxon>
        <taxon>Eurotiomycetidae</taxon>
        <taxon>Eurotiales</taxon>
        <taxon>Aspergillaceae</taxon>
        <taxon>Monascus</taxon>
    </lineage>
</organism>
<sequence length="242" mass="26454">MICQRCRTSLLSRLQHHTTFSVSPCARQQPWQKSQLRNITDGKLSASAPPPPPAPRQPIVGDISIPSAVSSATPGVSQPLSTPEAGPAEFERAPQLQPAGRPLSSCVAGTKLAGLNYFKNKPDIFAKEDSEYPDWLWGLLEDSKKKSTSEMGGVDLSSMNKKQRKRHEKKMAARLATLPVQIPVHHQATDITPAPYNSRKQEASADETAAVAADAKKRVEITKSARAARRKEIKESNFLRGL</sequence>
<dbReference type="OrthoDB" id="10252718at2759"/>
<evidence type="ECO:0000313" key="10">
    <source>
        <dbReference type="Proteomes" id="UP000319663"/>
    </source>
</evidence>
<keyword evidence="4" id="KW-0496">Mitochondrion</keyword>
<evidence type="ECO:0000256" key="2">
    <source>
        <dbReference type="ARBA" id="ARBA00022946"/>
    </source>
</evidence>
<comment type="caution">
    <text evidence="9">The sequence shown here is derived from an EMBL/GenBank/DDBJ whole genome shotgun (WGS) entry which is preliminary data.</text>
</comment>
<evidence type="ECO:0000256" key="5">
    <source>
        <dbReference type="ARBA" id="ARBA00023274"/>
    </source>
</evidence>
<proteinExistence type="inferred from homology"/>
<dbReference type="AlphaFoldDB" id="A0A507R0R9"/>
<dbReference type="Proteomes" id="UP000319663">
    <property type="component" value="Unassembled WGS sequence"/>
</dbReference>
<dbReference type="STRING" id="5098.A0A507R0R9"/>
<comment type="subcellular location">
    <subcellularLocation>
        <location evidence="1">Mitochondrion</location>
    </subcellularLocation>
</comment>
<dbReference type="GO" id="GO:0005762">
    <property type="term" value="C:mitochondrial large ribosomal subunit"/>
    <property type="evidence" value="ECO:0007669"/>
    <property type="project" value="TreeGrafter"/>
</dbReference>